<dbReference type="Pfam" id="PF13100">
    <property type="entry name" value="OstA_2"/>
    <property type="match status" value="1"/>
</dbReference>
<evidence type="ECO:0000256" key="1">
    <source>
        <dbReference type="SAM" id="MobiDB-lite"/>
    </source>
</evidence>
<accession>A0A1M6J3Z2</accession>
<feature type="compositionally biased region" description="Basic and acidic residues" evidence="1">
    <location>
        <begin position="559"/>
        <end position="568"/>
    </location>
</feature>
<feature type="compositionally biased region" description="Polar residues" evidence="1">
    <location>
        <begin position="595"/>
        <end position="604"/>
    </location>
</feature>
<dbReference type="EMBL" id="FQYU01000004">
    <property type="protein sequence ID" value="SHJ41301.1"/>
    <property type="molecule type" value="Genomic_DNA"/>
</dbReference>
<dbReference type="STRING" id="192903.SAMN04488513_104231"/>
<feature type="compositionally biased region" description="Basic and acidic residues" evidence="1">
    <location>
        <begin position="581"/>
        <end position="592"/>
    </location>
</feature>
<dbReference type="AlphaFoldDB" id="A0A1M6J3Z2"/>
<feature type="domain" description="Organic solvent tolerance-like N-terminal" evidence="2">
    <location>
        <begin position="80"/>
        <end position="216"/>
    </location>
</feature>
<evidence type="ECO:0000313" key="4">
    <source>
        <dbReference type="Proteomes" id="UP000184543"/>
    </source>
</evidence>
<name>A0A1M6J3Z2_9FLAO</name>
<feature type="region of interest" description="Disordered" evidence="1">
    <location>
        <begin position="559"/>
        <end position="604"/>
    </location>
</feature>
<organism evidence="3 4">
    <name type="scientific">Pseudozobellia thermophila</name>
    <dbReference type="NCBI Taxonomy" id="192903"/>
    <lineage>
        <taxon>Bacteria</taxon>
        <taxon>Pseudomonadati</taxon>
        <taxon>Bacteroidota</taxon>
        <taxon>Flavobacteriia</taxon>
        <taxon>Flavobacteriales</taxon>
        <taxon>Flavobacteriaceae</taxon>
        <taxon>Pseudozobellia</taxon>
    </lineage>
</organism>
<evidence type="ECO:0000259" key="2">
    <source>
        <dbReference type="Pfam" id="PF13100"/>
    </source>
</evidence>
<dbReference type="InterPro" id="IPR005653">
    <property type="entry name" value="OstA-like_N"/>
</dbReference>
<reference evidence="4" key="1">
    <citation type="submission" date="2016-11" db="EMBL/GenBank/DDBJ databases">
        <authorList>
            <person name="Varghese N."/>
            <person name="Submissions S."/>
        </authorList>
    </citation>
    <scope>NUCLEOTIDE SEQUENCE [LARGE SCALE GENOMIC DNA]</scope>
    <source>
        <strain evidence="4">DSM 19858</strain>
    </source>
</reference>
<evidence type="ECO:0000313" key="3">
    <source>
        <dbReference type="EMBL" id="SHJ41301.1"/>
    </source>
</evidence>
<protein>
    <submittedName>
        <fullName evidence="3">OstA-like protein</fullName>
    </submittedName>
</protein>
<dbReference type="Proteomes" id="UP000184543">
    <property type="component" value="Unassembled WGS sequence"/>
</dbReference>
<dbReference type="OrthoDB" id="9805931at2"/>
<gene>
    <name evidence="3" type="ORF">SAMN04488513_104231</name>
</gene>
<dbReference type="Gene3D" id="2.60.450.10">
    <property type="entry name" value="Lipopolysaccharide (LPS) transport protein A like domain"/>
    <property type="match status" value="2"/>
</dbReference>
<sequence length="604" mass="68569">MLNLIRFHGKKPIFGQNLKELNPLLRILIFLSGVTVSVAQGQAPVKNDSVQNKQINIVYGANFTKNEEQFPGASIFSKDSRQVQFEHQGADLWCDIAIYYQKENRLRALGNVRLQQGDSIKLTSGKINYDGETKLAKAYEDVLLEAQQASGPVTLRTDTLYFDREKQESYYNSSGTIVDSTNTLTSKIGRYFMELNKYQFLDSVHIDNPQYTLDSEQLDYYTTSKNAYMYGPSTITGETYKIYCERGFYDTKVESGYGIKNTRIDYNNRIIEGDSVYFDKATEFASATNNIVVTDTVNNGVIRAHYAEVFKAKDSVFATKRAVSISLVEQDSLYMHGDTLMVTGKPQNRISRAFHNAKFYKTDLSGKCDSIHFSEKTGITQLIKDPVIWNGENQMTGDSIHLISNLKTEKLDSLKVINNAFIVSWDSIGKTGYNQAKGKDLFGKFIDNELKIIDLVKNTEIIYYMYNDDDELIGIDKTICSKIHITMANNDVEDLTFITDPDGDIFPEKELPPESRKLKGFVWRGDERIKTKEDIFDEDDNNIELAVIRGIDHPIDIDAEEAERRRNSGDPVNGIPTGNDKAVRPEVKERPKQIKVTSDPNQFQ</sequence>
<proteinExistence type="predicted"/>
<keyword evidence="4" id="KW-1185">Reference proteome</keyword>